<name>A0A0F9PKI1_9ZZZZ</name>
<reference evidence="1" key="1">
    <citation type="journal article" date="2015" name="Nature">
        <title>Complex archaea that bridge the gap between prokaryotes and eukaryotes.</title>
        <authorList>
            <person name="Spang A."/>
            <person name="Saw J.H."/>
            <person name="Jorgensen S.L."/>
            <person name="Zaremba-Niedzwiedzka K."/>
            <person name="Martijn J."/>
            <person name="Lind A.E."/>
            <person name="van Eijk R."/>
            <person name="Schleper C."/>
            <person name="Guy L."/>
            <person name="Ettema T.J."/>
        </authorList>
    </citation>
    <scope>NUCLEOTIDE SEQUENCE</scope>
</reference>
<dbReference type="AlphaFoldDB" id="A0A0F9PKI1"/>
<sequence length="142" mass="16449">MDEKEIREQKLIILSLLANQMVSLNHAEYKDFTVSEDKPIAYIDATIDIINKQIEKENVLQAKKLSFNKLESERKNLTPEELKQLEADQRKQNARVDSFLATMEPRCSLRGNLAKPNSVVLRYRGKSVDDEFSQKYPYGVLM</sequence>
<protein>
    <submittedName>
        <fullName evidence="1">Uncharacterized protein</fullName>
    </submittedName>
</protein>
<comment type="caution">
    <text evidence="1">The sequence shown here is derived from an EMBL/GenBank/DDBJ whole genome shotgun (WGS) entry which is preliminary data.</text>
</comment>
<accession>A0A0F9PKI1</accession>
<gene>
    <name evidence="1" type="ORF">LCGC14_0889180</name>
</gene>
<evidence type="ECO:0000313" key="1">
    <source>
        <dbReference type="EMBL" id="KKN25007.1"/>
    </source>
</evidence>
<organism evidence="1">
    <name type="scientific">marine sediment metagenome</name>
    <dbReference type="NCBI Taxonomy" id="412755"/>
    <lineage>
        <taxon>unclassified sequences</taxon>
        <taxon>metagenomes</taxon>
        <taxon>ecological metagenomes</taxon>
    </lineage>
</organism>
<proteinExistence type="predicted"/>
<dbReference type="EMBL" id="LAZR01002837">
    <property type="protein sequence ID" value="KKN25007.1"/>
    <property type="molecule type" value="Genomic_DNA"/>
</dbReference>